<feature type="chain" id="PRO_5045375157" evidence="2">
    <location>
        <begin position="24"/>
        <end position="113"/>
    </location>
</feature>
<sequence length="113" mass="12885">MKNTHRLSLLATILSLACGLALAQKLEPLPEPPPPPPSGLPDIGGVEPEVTIRNRGNDRYEEYRVHGQLYMIKITPRIGKPYYLVSKERNGKFERFNDLDKGFVMPQWVLLSW</sequence>
<evidence type="ECO:0000256" key="1">
    <source>
        <dbReference type="SAM" id="MobiDB-lite"/>
    </source>
</evidence>
<accession>A0ABV2TLU3</accession>
<feature type="signal peptide" evidence="2">
    <location>
        <begin position="1"/>
        <end position="23"/>
    </location>
</feature>
<evidence type="ECO:0000313" key="3">
    <source>
        <dbReference type="EMBL" id="MET7014888.1"/>
    </source>
</evidence>
<organism evidence="3 4">
    <name type="scientific">Uliginosibacterium flavum</name>
    <dbReference type="NCBI Taxonomy" id="1396831"/>
    <lineage>
        <taxon>Bacteria</taxon>
        <taxon>Pseudomonadati</taxon>
        <taxon>Pseudomonadota</taxon>
        <taxon>Betaproteobacteria</taxon>
        <taxon>Rhodocyclales</taxon>
        <taxon>Zoogloeaceae</taxon>
        <taxon>Uliginosibacterium</taxon>
    </lineage>
</organism>
<dbReference type="RefSeq" id="WP_354601347.1">
    <property type="nucleotide sequence ID" value="NZ_JBEWZI010000011.1"/>
</dbReference>
<keyword evidence="2" id="KW-0732">Signal</keyword>
<comment type="caution">
    <text evidence="3">The sequence shown here is derived from an EMBL/GenBank/DDBJ whole genome shotgun (WGS) entry which is preliminary data.</text>
</comment>
<dbReference type="EMBL" id="JBEWZI010000011">
    <property type="protein sequence ID" value="MET7014888.1"/>
    <property type="molecule type" value="Genomic_DNA"/>
</dbReference>
<evidence type="ECO:0000256" key="2">
    <source>
        <dbReference type="SAM" id="SignalP"/>
    </source>
</evidence>
<feature type="compositionally biased region" description="Pro residues" evidence="1">
    <location>
        <begin position="29"/>
        <end position="39"/>
    </location>
</feature>
<evidence type="ECO:0000313" key="4">
    <source>
        <dbReference type="Proteomes" id="UP001549691"/>
    </source>
</evidence>
<dbReference type="InterPro" id="IPR021357">
    <property type="entry name" value="DUF2782"/>
</dbReference>
<name>A0ABV2TLU3_9RHOO</name>
<reference evidence="3 4" key="1">
    <citation type="submission" date="2024-07" db="EMBL/GenBank/DDBJ databases">
        <title>Uliginosibacterium flavum JJ3220;KACC:17644.</title>
        <authorList>
            <person name="Kim M.K."/>
        </authorList>
    </citation>
    <scope>NUCLEOTIDE SEQUENCE [LARGE SCALE GENOMIC DNA]</scope>
    <source>
        <strain evidence="3 4">KACC:17644</strain>
    </source>
</reference>
<gene>
    <name evidence="3" type="ORF">ABXR19_11865</name>
</gene>
<dbReference type="Proteomes" id="UP001549691">
    <property type="component" value="Unassembled WGS sequence"/>
</dbReference>
<protein>
    <submittedName>
        <fullName evidence="3">DUF2782 domain-containing protein</fullName>
    </submittedName>
</protein>
<feature type="region of interest" description="Disordered" evidence="1">
    <location>
        <begin position="27"/>
        <end position="48"/>
    </location>
</feature>
<proteinExistence type="predicted"/>
<dbReference type="Gene3D" id="2.20.130.30">
    <property type="entry name" value="Protein of unknown function DUF2782"/>
    <property type="match status" value="1"/>
</dbReference>
<dbReference type="Pfam" id="PF11191">
    <property type="entry name" value="DUF2782"/>
    <property type="match status" value="1"/>
</dbReference>
<keyword evidence="4" id="KW-1185">Reference proteome</keyword>
<dbReference type="PROSITE" id="PS51257">
    <property type="entry name" value="PROKAR_LIPOPROTEIN"/>
    <property type="match status" value="1"/>
</dbReference>